<name>F1M0M5_RAT</name>
<dbReference type="RefSeq" id="XP_017450682.1">
    <property type="nucleotide sequence ID" value="XM_017595193.3"/>
</dbReference>
<dbReference type="RGD" id="1560034">
    <property type="gene designation" value="C7h12orf42"/>
</dbReference>
<dbReference type="PaxDb" id="10116-ENSRNOP00000056288"/>
<reference evidence="1" key="1">
    <citation type="submission" date="2024-01" db="EMBL/GenBank/DDBJ databases">
        <title>GRCr8: a new rat reference genome assembly contstructed from accurate long reads and long range scaffolding.</title>
        <authorList>
            <person name="Doris P.A."/>
            <person name="Kalbfleisch T."/>
            <person name="Li K."/>
            <person name="Howe K."/>
            <person name="Wood J."/>
        </authorList>
    </citation>
    <scope>NUCLEOTIDE SEQUENCE [LARGE SCALE GENOMIC DNA]</scope>
    <source>
        <strain evidence="1">Brown Norway</strain>
    </source>
</reference>
<dbReference type="GeneID" id="679534"/>
<evidence type="ECO:0000313" key="2">
    <source>
        <dbReference type="Proteomes" id="UP000002494"/>
    </source>
</evidence>
<evidence type="ECO:0000313" key="3">
    <source>
        <dbReference type="RGD" id="1560034"/>
    </source>
</evidence>
<keyword evidence="2" id="KW-1185">Reference proteome</keyword>
<dbReference type="AGR" id="RGD:1560034"/>
<dbReference type="OrthoDB" id="9836947at2759"/>
<reference evidence="1" key="2">
    <citation type="submission" date="2025-08" db="UniProtKB">
        <authorList>
            <consortium name="Ensembl"/>
        </authorList>
    </citation>
    <scope>IDENTIFICATION</scope>
    <source>
        <strain evidence="1">Brown Norway</strain>
    </source>
</reference>
<sequence>MHKVAHVEDGRGLLNIRLLKNRMQKSFYYIPIVSSVTLWERGSPQISPIPRCKTTALPCSRFLTHMKKFSSSNKTDKLHFLPFPGSIGTHSPKTGKRLLCVHQYTIPKSPASTVSLDEEVGGEACPSLTPSSEMEEDDLFFTINEMQKPPRRLPKQTWISPFLETQAANKLLKRSQSVNTISLEAAGRHIPLENHPLGNSKGDSGPVMRPFTAIGLCRNLSQNSSQPISCRTSETVQQKKVSASGSPTQTDSLAVCGSALGRGTVATTTRETTCKHLYHAEWRPKAAISSLSPSPSPSRVVKEPLPLLVGSSTRLFSKKLMKACSSVAPRPHRDFHRACSQTLSKPVVNTHTHC</sequence>
<proteinExistence type="predicted"/>
<dbReference type="CTD" id="679534"/>
<dbReference type="InterPro" id="IPR029288">
    <property type="entry name" value="DUF4607"/>
</dbReference>
<dbReference type="InParanoid" id="F1M0M5"/>
<reference evidence="1" key="3">
    <citation type="submission" date="2025-09" db="UniProtKB">
        <authorList>
            <consortium name="Ensembl"/>
        </authorList>
    </citation>
    <scope>IDENTIFICATION</scope>
    <source>
        <strain evidence="1">Brown Norway</strain>
    </source>
</reference>
<dbReference type="KEGG" id="rno:679534"/>
<protein>
    <submittedName>
        <fullName evidence="1">Similar to human chromosome 12 open reading frame 42</fullName>
    </submittedName>
</protein>
<dbReference type="PANTHER" id="PTHR40708">
    <property type="entry name" value="RIKEN CDNA 1700113H08 GENE"/>
    <property type="match status" value="1"/>
</dbReference>
<dbReference type="RefSeq" id="XP_017450685.1">
    <property type="nucleotide sequence ID" value="XM_017595196.3"/>
</dbReference>
<accession>F1M0M5</accession>
<organism evidence="1 2">
    <name type="scientific">Rattus norvegicus</name>
    <name type="common">Rat</name>
    <dbReference type="NCBI Taxonomy" id="10116"/>
    <lineage>
        <taxon>Eukaryota</taxon>
        <taxon>Metazoa</taxon>
        <taxon>Chordata</taxon>
        <taxon>Craniata</taxon>
        <taxon>Vertebrata</taxon>
        <taxon>Euteleostomi</taxon>
        <taxon>Mammalia</taxon>
        <taxon>Eutheria</taxon>
        <taxon>Euarchontoglires</taxon>
        <taxon>Glires</taxon>
        <taxon>Rodentia</taxon>
        <taxon>Myomorpha</taxon>
        <taxon>Muroidea</taxon>
        <taxon>Muridae</taxon>
        <taxon>Murinae</taxon>
        <taxon>Rattus</taxon>
    </lineage>
</organism>
<dbReference type="OMA" id="LIFTVRQ"/>
<evidence type="ECO:0000313" key="1">
    <source>
        <dbReference type="Ensembl" id="ENSRNOP00000056288.3"/>
    </source>
</evidence>
<dbReference type="AlphaFoldDB" id="F1M0M5"/>
<dbReference type="GeneTree" id="ENSGT00390000015477"/>
<dbReference type="Ensembl" id="ENSRNOT00000059532.5">
    <property type="protein sequence ID" value="ENSRNOP00000056288.3"/>
    <property type="gene ID" value="ENSRNOG00000038943.5"/>
</dbReference>
<dbReference type="Bgee" id="ENSRNOG00000038943">
    <property type="expression patterns" value="Expressed in testis and 1 other cell type or tissue"/>
</dbReference>
<dbReference type="PANTHER" id="PTHR40708:SF1">
    <property type="entry name" value="RIKEN CDNA 1700113H08 GENE"/>
    <property type="match status" value="1"/>
</dbReference>
<dbReference type="STRING" id="10116.ENSRNOP00000056288"/>
<dbReference type="eggNOG" id="ENOG502RVJS">
    <property type="taxonomic scope" value="Eukaryota"/>
</dbReference>
<dbReference type="Pfam" id="PF15380">
    <property type="entry name" value="DUF4607"/>
    <property type="match status" value="1"/>
</dbReference>
<dbReference type="RefSeq" id="XP_017450683.1">
    <property type="nucleotide sequence ID" value="XM_017595194.3"/>
</dbReference>
<dbReference type="HOGENOM" id="CLU_073506_0_0_1"/>
<gene>
    <name evidence="1 3" type="primary">C7h12orf42</name>
    <name evidence="3" type="synonym">RGD1560034</name>
</gene>
<dbReference type="Proteomes" id="UP000002494">
    <property type="component" value="Chromosome 7"/>
</dbReference>